<evidence type="ECO:0000313" key="1">
    <source>
        <dbReference type="EMBL" id="KAL0829618.1"/>
    </source>
</evidence>
<reference evidence="1 2" key="1">
    <citation type="submission" date="2024-06" db="EMBL/GenBank/DDBJ databases">
        <title>A chromosome-level genome assembly of beet webworm, Loxostege sticticalis.</title>
        <authorList>
            <person name="Zhang Y."/>
        </authorList>
    </citation>
    <scope>NUCLEOTIDE SEQUENCE [LARGE SCALE GENOMIC DNA]</scope>
    <source>
        <strain evidence="1">AQ028</strain>
        <tissue evidence="1">Male pupae</tissue>
    </source>
</reference>
<organism evidence="1 2">
    <name type="scientific">Loxostege sticticalis</name>
    <name type="common">Beet webworm moth</name>
    <dbReference type="NCBI Taxonomy" id="481309"/>
    <lineage>
        <taxon>Eukaryota</taxon>
        <taxon>Metazoa</taxon>
        <taxon>Ecdysozoa</taxon>
        <taxon>Arthropoda</taxon>
        <taxon>Hexapoda</taxon>
        <taxon>Insecta</taxon>
        <taxon>Pterygota</taxon>
        <taxon>Neoptera</taxon>
        <taxon>Endopterygota</taxon>
        <taxon>Lepidoptera</taxon>
        <taxon>Glossata</taxon>
        <taxon>Ditrysia</taxon>
        <taxon>Pyraloidea</taxon>
        <taxon>Crambidae</taxon>
        <taxon>Pyraustinae</taxon>
        <taxon>Loxostege</taxon>
    </lineage>
</organism>
<dbReference type="Proteomes" id="UP001549921">
    <property type="component" value="Unassembled WGS sequence"/>
</dbReference>
<name>A0ABD0SV46_LOXSC</name>
<evidence type="ECO:0000313" key="2">
    <source>
        <dbReference type="Proteomes" id="UP001549921"/>
    </source>
</evidence>
<dbReference type="PANTHER" id="PTHR46601">
    <property type="entry name" value="ULP_PROTEASE DOMAIN-CONTAINING PROTEIN"/>
    <property type="match status" value="1"/>
</dbReference>
<sequence>MGLKSLHRVRQKKRRLTCYKEVETFWLRDDVSRTTAGKKECRSVSKEKQQIRYTVDTLQNLYKKYKEEGGRLGMTTLWKYKPFYVLSPQLNSRNTCLCIKHANIELQFKALKIHGLLNKDLIKIFCQCKNRQVNYSSNDDENKNISWWQWERVDHEYIKNNKTVKTKKTVKSFKNTSIATLKHAFNEEIIAFKKHIFIMRHQQEQYQKIINNLNENEAVIICDYSENYDCKMRDEVQALHYGASKHLVALHTGAIFWQANMQSFCTISENNGHRPENIWAHLTPILDEIRMKTPDVKIIHFYSDGPTSQGRNTKPRCVALRCRTAKIGGVARSYTRRATPILALRQRNAVMCVGRQYRQKGNFCLLSVLPKEMGFEYCTWSFSESGHGKSIADGIGGSVKRTLDKHVSFGADATNATQIYNILSECMKSVKIFLIDDIKVDEYTIKLPNNLRTLIGTLKLHQVITLKHDATKINFRDLSCFCGDDKGMCFCFSPQTHALYTQLEEITPSHNSLEILKSTSDPFLSCNIIPNECVPEVQMK</sequence>
<dbReference type="PANTHER" id="PTHR46601:SF1">
    <property type="entry name" value="ADF-H DOMAIN-CONTAINING PROTEIN"/>
    <property type="match status" value="1"/>
</dbReference>
<accession>A0ABD0SV46</accession>
<proteinExistence type="predicted"/>
<comment type="caution">
    <text evidence="1">The sequence shown here is derived from an EMBL/GenBank/DDBJ whole genome shotgun (WGS) entry which is preliminary data.</text>
</comment>
<gene>
    <name evidence="1" type="ORF">ABMA28_003124</name>
</gene>
<dbReference type="EMBL" id="JBEDNZ010000014">
    <property type="protein sequence ID" value="KAL0829618.1"/>
    <property type="molecule type" value="Genomic_DNA"/>
</dbReference>
<protein>
    <submittedName>
        <fullName evidence="1">Uncharacterized protein</fullName>
    </submittedName>
</protein>
<dbReference type="AlphaFoldDB" id="A0ABD0SV46"/>